<evidence type="ECO:0000256" key="3">
    <source>
        <dbReference type="ARBA" id="ARBA00023082"/>
    </source>
</evidence>
<keyword evidence="5" id="KW-0804">Transcription</keyword>
<dbReference type="EMBL" id="LT629758">
    <property type="protein sequence ID" value="SDT73843.1"/>
    <property type="molecule type" value="Genomic_DNA"/>
</dbReference>
<evidence type="ECO:0000259" key="8">
    <source>
        <dbReference type="Pfam" id="PF08281"/>
    </source>
</evidence>
<dbReference type="InterPro" id="IPR014325">
    <property type="entry name" value="RNA_pol_sigma-E_actinobac"/>
</dbReference>
<dbReference type="GO" id="GO:0003677">
    <property type="term" value="F:DNA binding"/>
    <property type="evidence" value="ECO:0007669"/>
    <property type="project" value="UniProtKB-KW"/>
</dbReference>
<dbReference type="InterPro" id="IPR007627">
    <property type="entry name" value="RNA_pol_sigma70_r2"/>
</dbReference>
<dbReference type="SUPFAM" id="SSF88946">
    <property type="entry name" value="Sigma2 domain of RNA polymerase sigma factors"/>
    <property type="match status" value="1"/>
</dbReference>
<dbReference type="InterPro" id="IPR014284">
    <property type="entry name" value="RNA_pol_sigma-70_dom"/>
</dbReference>
<dbReference type="InterPro" id="IPR013249">
    <property type="entry name" value="RNA_pol_sigma70_r4_t2"/>
</dbReference>
<dbReference type="GO" id="GO:0016987">
    <property type="term" value="F:sigma factor activity"/>
    <property type="evidence" value="ECO:0007669"/>
    <property type="project" value="UniProtKB-KW"/>
</dbReference>
<dbReference type="CDD" id="cd06171">
    <property type="entry name" value="Sigma70_r4"/>
    <property type="match status" value="1"/>
</dbReference>
<evidence type="ECO:0000256" key="2">
    <source>
        <dbReference type="ARBA" id="ARBA00023015"/>
    </source>
</evidence>
<proteinExistence type="inferred from homology"/>
<organism evidence="9 10">
    <name type="scientific">Actinoplanes derwentensis</name>
    <dbReference type="NCBI Taxonomy" id="113562"/>
    <lineage>
        <taxon>Bacteria</taxon>
        <taxon>Bacillati</taxon>
        <taxon>Actinomycetota</taxon>
        <taxon>Actinomycetes</taxon>
        <taxon>Micromonosporales</taxon>
        <taxon>Micromonosporaceae</taxon>
        <taxon>Actinoplanes</taxon>
    </lineage>
</organism>
<feature type="region of interest" description="Disordered" evidence="6">
    <location>
        <begin position="162"/>
        <end position="185"/>
    </location>
</feature>
<feature type="domain" description="RNA polymerase sigma-70 region 2" evidence="7">
    <location>
        <begin position="14"/>
        <end position="79"/>
    </location>
</feature>
<evidence type="ECO:0000313" key="9">
    <source>
        <dbReference type="EMBL" id="SDT73843.1"/>
    </source>
</evidence>
<dbReference type="RefSeq" id="WP_269460939.1">
    <property type="nucleotide sequence ID" value="NZ_BOMJ01000003.1"/>
</dbReference>
<evidence type="ECO:0000256" key="4">
    <source>
        <dbReference type="ARBA" id="ARBA00023125"/>
    </source>
</evidence>
<evidence type="ECO:0000256" key="6">
    <source>
        <dbReference type="SAM" id="MobiDB-lite"/>
    </source>
</evidence>
<feature type="domain" description="RNA polymerase sigma factor 70 region 4 type 2" evidence="8">
    <location>
        <begin position="105"/>
        <end position="155"/>
    </location>
</feature>
<dbReference type="GO" id="GO:0006352">
    <property type="term" value="P:DNA-templated transcription initiation"/>
    <property type="evidence" value="ECO:0007669"/>
    <property type="project" value="InterPro"/>
</dbReference>
<dbReference type="STRING" id="113562.SAMN04489716_6797"/>
<dbReference type="Pfam" id="PF08281">
    <property type="entry name" value="Sigma70_r4_2"/>
    <property type="match status" value="1"/>
</dbReference>
<keyword evidence="10" id="KW-1185">Reference proteome</keyword>
<dbReference type="NCBIfam" id="TIGR02983">
    <property type="entry name" value="SigE-fam_strep"/>
    <property type="match status" value="1"/>
</dbReference>
<dbReference type="InterPro" id="IPR036388">
    <property type="entry name" value="WH-like_DNA-bd_sf"/>
</dbReference>
<dbReference type="AlphaFoldDB" id="A0A1H2CTP3"/>
<evidence type="ECO:0000313" key="10">
    <source>
        <dbReference type="Proteomes" id="UP000198688"/>
    </source>
</evidence>
<evidence type="ECO:0000256" key="1">
    <source>
        <dbReference type="ARBA" id="ARBA00010641"/>
    </source>
</evidence>
<name>A0A1H2CTP3_9ACTN</name>
<dbReference type="Proteomes" id="UP000198688">
    <property type="component" value="Chromosome I"/>
</dbReference>
<dbReference type="InterPro" id="IPR013324">
    <property type="entry name" value="RNA_pol_sigma_r3/r4-like"/>
</dbReference>
<dbReference type="InterPro" id="IPR039425">
    <property type="entry name" value="RNA_pol_sigma-70-like"/>
</dbReference>
<protein>
    <submittedName>
        <fullName evidence="9">RNA polymerase sigma-70 factor, sigma-E family</fullName>
    </submittedName>
</protein>
<keyword evidence="3" id="KW-0731">Sigma factor</keyword>
<dbReference type="SUPFAM" id="SSF88659">
    <property type="entry name" value="Sigma3 and sigma4 domains of RNA polymerase sigma factors"/>
    <property type="match status" value="1"/>
</dbReference>
<accession>A0A1H2CTP3</accession>
<dbReference type="PANTHER" id="PTHR43133">
    <property type="entry name" value="RNA POLYMERASE ECF-TYPE SIGMA FACTO"/>
    <property type="match status" value="1"/>
</dbReference>
<evidence type="ECO:0000256" key="5">
    <source>
        <dbReference type="ARBA" id="ARBA00023163"/>
    </source>
</evidence>
<dbReference type="NCBIfam" id="TIGR02937">
    <property type="entry name" value="sigma70-ECF"/>
    <property type="match status" value="1"/>
</dbReference>
<gene>
    <name evidence="9" type="ORF">SAMN04489716_6797</name>
</gene>
<evidence type="ECO:0000259" key="7">
    <source>
        <dbReference type="Pfam" id="PF04542"/>
    </source>
</evidence>
<comment type="similarity">
    <text evidence="1">Belongs to the sigma-70 factor family. ECF subfamily.</text>
</comment>
<dbReference type="Gene3D" id="1.10.10.10">
    <property type="entry name" value="Winged helix-like DNA-binding domain superfamily/Winged helix DNA-binding domain"/>
    <property type="match status" value="1"/>
</dbReference>
<dbReference type="PANTHER" id="PTHR43133:SF50">
    <property type="entry name" value="ECF RNA POLYMERASE SIGMA FACTOR SIGM"/>
    <property type="match status" value="1"/>
</dbReference>
<dbReference type="InterPro" id="IPR013325">
    <property type="entry name" value="RNA_pol_sigma_r2"/>
</dbReference>
<keyword evidence="2" id="KW-0805">Transcription regulation</keyword>
<dbReference type="Gene3D" id="1.10.1740.10">
    <property type="match status" value="1"/>
</dbReference>
<keyword evidence="4" id="KW-0238">DNA-binding</keyword>
<feature type="compositionally biased region" description="Polar residues" evidence="6">
    <location>
        <begin position="173"/>
        <end position="185"/>
    </location>
</feature>
<dbReference type="Pfam" id="PF04542">
    <property type="entry name" value="Sigma70_r2"/>
    <property type="match status" value="1"/>
</dbReference>
<reference evidence="9 10" key="1">
    <citation type="submission" date="2016-10" db="EMBL/GenBank/DDBJ databases">
        <authorList>
            <person name="de Groot N.N."/>
        </authorList>
    </citation>
    <scope>NUCLEOTIDE SEQUENCE [LARGE SCALE GENOMIC DNA]</scope>
    <source>
        <strain evidence="9 10">DSM 43941</strain>
    </source>
</reference>
<sequence length="185" mass="20637">MHADLEERFRAMVAAEHLPLRRFARSLTRDTHRADDLVQSAMEKMYVAWPRTHNVAEAGAYLRTIVIRQAVSESRRPWRREYSAEVLPDAGQVDGVPSAMLRYDLAQALTTLTVKQRAIVVLRYVEDRGVQEVAEMMGIAPGTVKRQSADAVAKLRRVLGEDFADDAPENRPGSPTVTATPGGNR</sequence>